<evidence type="ECO:0000256" key="4">
    <source>
        <dbReference type="ARBA" id="ARBA00022679"/>
    </source>
</evidence>
<feature type="compositionally biased region" description="Basic and acidic residues" evidence="8">
    <location>
        <begin position="226"/>
        <end position="236"/>
    </location>
</feature>
<keyword evidence="5" id="KW-0548">Nucleotidyltransferase</keyword>
<dbReference type="GO" id="GO:0034245">
    <property type="term" value="C:mitochondrial DNA-directed RNA polymerase complex"/>
    <property type="evidence" value="ECO:0007669"/>
    <property type="project" value="TreeGrafter"/>
</dbReference>
<feature type="domain" description="DNA-directed RNA polymerase C-terminal" evidence="9">
    <location>
        <begin position="5"/>
        <end position="281"/>
    </location>
</feature>
<dbReference type="AlphaFoldDB" id="A0AAD5VDK9"/>
<organism evidence="10 11">
    <name type="scientific">Leucocoprinus birnbaumii</name>
    <dbReference type="NCBI Taxonomy" id="56174"/>
    <lineage>
        <taxon>Eukaryota</taxon>
        <taxon>Fungi</taxon>
        <taxon>Dikarya</taxon>
        <taxon>Basidiomycota</taxon>
        <taxon>Agaricomycotina</taxon>
        <taxon>Agaricomycetes</taxon>
        <taxon>Agaricomycetidae</taxon>
        <taxon>Agaricales</taxon>
        <taxon>Agaricineae</taxon>
        <taxon>Agaricaceae</taxon>
        <taxon>Leucocoprinus</taxon>
    </lineage>
</organism>
<dbReference type="InterPro" id="IPR043502">
    <property type="entry name" value="DNA/RNA_pol_sf"/>
</dbReference>
<comment type="caution">
    <text evidence="10">The sequence shown here is derived from an EMBL/GenBank/DDBJ whole genome shotgun (WGS) entry which is preliminary data.</text>
</comment>
<dbReference type="PANTHER" id="PTHR10102">
    <property type="entry name" value="DNA-DIRECTED RNA POLYMERASE, MITOCHONDRIAL"/>
    <property type="match status" value="1"/>
</dbReference>
<dbReference type="GO" id="GO:0003899">
    <property type="term" value="F:DNA-directed RNA polymerase activity"/>
    <property type="evidence" value="ECO:0007669"/>
    <property type="project" value="UniProtKB-EC"/>
</dbReference>
<evidence type="ECO:0000256" key="6">
    <source>
        <dbReference type="ARBA" id="ARBA00023163"/>
    </source>
</evidence>
<dbReference type="EMBL" id="JANIEX010002090">
    <property type="protein sequence ID" value="KAJ3552187.1"/>
    <property type="molecule type" value="Genomic_DNA"/>
</dbReference>
<evidence type="ECO:0000313" key="11">
    <source>
        <dbReference type="Proteomes" id="UP001213000"/>
    </source>
</evidence>
<dbReference type="SUPFAM" id="SSF56672">
    <property type="entry name" value="DNA/RNA polymerases"/>
    <property type="match status" value="1"/>
</dbReference>
<keyword evidence="3" id="KW-0240">DNA-directed RNA polymerase</keyword>
<dbReference type="InterPro" id="IPR002092">
    <property type="entry name" value="DNA-dir_Rpol_phage-type"/>
</dbReference>
<evidence type="ECO:0000313" key="10">
    <source>
        <dbReference type="EMBL" id="KAJ3552187.1"/>
    </source>
</evidence>
<comment type="catalytic activity">
    <reaction evidence="7">
        <text>RNA(n) + a ribonucleoside 5'-triphosphate = RNA(n+1) + diphosphate</text>
        <dbReference type="Rhea" id="RHEA:21248"/>
        <dbReference type="Rhea" id="RHEA-COMP:14527"/>
        <dbReference type="Rhea" id="RHEA-COMP:17342"/>
        <dbReference type="ChEBI" id="CHEBI:33019"/>
        <dbReference type="ChEBI" id="CHEBI:61557"/>
        <dbReference type="ChEBI" id="CHEBI:140395"/>
        <dbReference type="EC" id="2.7.7.6"/>
    </reaction>
</comment>
<dbReference type="Proteomes" id="UP001213000">
    <property type="component" value="Unassembled WGS sequence"/>
</dbReference>
<gene>
    <name evidence="10" type="ORF">NP233_g12940</name>
</gene>
<dbReference type="GO" id="GO:0001018">
    <property type="term" value="F:mitochondrial promoter sequence-specific DNA binding"/>
    <property type="evidence" value="ECO:0007669"/>
    <property type="project" value="TreeGrafter"/>
</dbReference>
<evidence type="ECO:0000256" key="8">
    <source>
        <dbReference type="SAM" id="MobiDB-lite"/>
    </source>
</evidence>
<name>A0AAD5VDK9_9AGAR</name>
<evidence type="ECO:0000256" key="1">
    <source>
        <dbReference type="ARBA" id="ARBA00009493"/>
    </source>
</evidence>
<dbReference type="InterPro" id="IPR046950">
    <property type="entry name" value="DNA-dir_Rpol_C_phage-type"/>
</dbReference>
<accession>A0AAD5VDK9</accession>
<keyword evidence="4" id="KW-0808">Transferase</keyword>
<protein>
    <recommendedName>
        <fullName evidence="2">DNA-directed RNA polymerase</fullName>
        <ecNumber evidence="2">2.7.7.6</ecNumber>
    </recommendedName>
</protein>
<dbReference type="Pfam" id="PF00940">
    <property type="entry name" value="RNA_pol"/>
    <property type="match status" value="1"/>
</dbReference>
<proteinExistence type="inferred from homology"/>
<keyword evidence="11" id="KW-1185">Reference proteome</keyword>
<sequence>MEVLRKSLMSSVIWTTPLGLPIVQPYRKTVRKQIMTALQTVYISDPNSMAEVNSVKQASAFPPNFIHSLDATHMMLTAIGCRKQGLTFASVHDSYWTHAADIDAMSAVIRDTFVKLHESNVLEELRLEFMTRYKDYQIPLVTLASGNLTKKLYEAGSRIYATPEQAKSLAPLKDLIVVSENTSSVDESQVVKDPNAVKQLADDLNSMSTKKSFSEDDEDGEFEMEGETRQARAARERKEAEREAVLKLYGKFVSVGALLPPLPKKGEFEVSKIKASPYFFS</sequence>
<dbReference type="EC" id="2.7.7.6" evidence="2"/>
<dbReference type="PANTHER" id="PTHR10102:SF0">
    <property type="entry name" value="DNA-DIRECTED RNA POLYMERASE, MITOCHONDRIAL"/>
    <property type="match status" value="1"/>
</dbReference>
<dbReference type="GO" id="GO:0006390">
    <property type="term" value="P:mitochondrial transcription"/>
    <property type="evidence" value="ECO:0007669"/>
    <property type="project" value="TreeGrafter"/>
</dbReference>
<evidence type="ECO:0000256" key="7">
    <source>
        <dbReference type="ARBA" id="ARBA00048552"/>
    </source>
</evidence>
<dbReference type="Gene3D" id="3.30.70.370">
    <property type="match status" value="1"/>
</dbReference>
<evidence type="ECO:0000256" key="5">
    <source>
        <dbReference type="ARBA" id="ARBA00022695"/>
    </source>
</evidence>
<evidence type="ECO:0000256" key="2">
    <source>
        <dbReference type="ARBA" id="ARBA00012418"/>
    </source>
</evidence>
<comment type="similarity">
    <text evidence="1">Belongs to the phage and mitochondrial RNA polymerase family.</text>
</comment>
<feature type="compositionally biased region" description="Acidic residues" evidence="8">
    <location>
        <begin position="215"/>
        <end position="225"/>
    </location>
</feature>
<feature type="region of interest" description="Disordered" evidence="8">
    <location>
        <begin position="207"/>
        <end position="236"/>
    </location>
</feature>
<reference evidence="10" key="1">
    <citation type="submission" date="2022-07" db="EMBL/GenBank/DDBJ databases">
        <title>Genome Sequence of Leucocoprinus birnbaumii.</title>
        <authorList>
            <person name="Buettner E."/>
        </authorList>
    </citation>
    <scope>NUCLEOTIDE SEQUENCE</scope>
    <source>
        <strain evidence="10">VT141</strain>
    </source>
</reference>
<evidence type="ECO:0000259" key="9">
    <source>
        <dbReference type="Pfam" id="PF00940"/>
    </source>
</evidence>
<evidence type="ECO:0000256" key="3">
    <source>
        <dbReference type="ARBA" id="ARBA00022478"/>
    </source>
</evidence>
<keyword evidence="6" id="KW-0804">Transcription</keyword>